<accession>B4RAV2</accession>
<organism evidence="2 3">
    <name type="scientific">Phenylobacterium zucineum (strain HLK1)</name>
    <dbReference type="NCBI Taxonomy" id="450851"/>
    <lineage>
        <taxon>Bacteria</taxon>
        <taxon>Pseudomonadati</taxon>
        <taxon>Pseudomonadota</taxon>
        <taxon>Alphaproteobacteria</taxon>
        <taxon>Caulobacterales</taxon>
        <taxon>Caulobacteraceae</taxon>
        <taxon>Phenylobacterium</taxon>
    </lineage>
</organism>
<reference evidence="2 3" key="1">
    <citation type="journal article" date="2008" name="BMC Genomics">
        <title>Complete genome of Phenylobacterium zucineum - a novel facultative intracellular bacterium isolated from human erythroleukemia cell line K562.</title>
        <authorList>
            <person name="Luo Y."/>
            <person name="Xu X."/>
            <person name="Ding Z."/>
            <person name="Liu Z."/>
            <person name="Zhang B."/>
            <person name="Yan Z."/>
            <person name="Sun J."/>
            <person name="Hu S."/>
            <person name="Hu X."/>
        </authorList>
    </citation>
    <scope>NUCLEOTIDE SEQUENCE [LARGE SCALE GENOMIC DNA]</scope>
    <source>
        <strain evidence="2 3">HLK1</strain>
    </source>
</reference>
<sequence>MLAPPQARPAVGLEGPGHLEDSAVRAQRAVLGRVGRQFVDNHAERQRPGRVEVDDGPVQRDPLGVGLELAAHHGAQVGAAPGAGGEHVVGAGEGHQPPLEIADEGRHVGRVAGRLRRHGLHGGQVVLHPVIEFVEQELLLLGEDGALGHVAALGDDAGDAALLVPDGLVDEVHVAHLDLPAGRVLQRHGQRAAGERLAGGEDPVEDLEQPGWGDLGQGLASRHSDHVAVPDELAVGGVGQAEDVVRPIQHGHEARRLLEQRKQPLALFAVALLARGERFHRLAQAVLGQHPAGGLDAGAEHAPHRAGLVGQGTVGEGEEGRLGIAVALHQEGQVLLPDALAVERRADQGLQVGPDLGPDLLEPQAEGGGVPGAQDRRVGVVVDEGELGAPGDEHRLLGVQHHRRGGPQGLGPGGGVAERRARPVVGAHERAHRPAALEEARNRHRTPRAIARAGAPSGALRHEPAGHLRVMLVPRTVGVRRRTHNPAQWFSRGGVQHCRGVFRTLQPKAVHPFPASQCPA</sequence>
<dbReference type="STRING" id="450851.PHZ_c1592"/>
<dbReference type="AlphaFoldDB" id="B4RAV2"/>
<evidence type="ECO:0000256" key="1">
    <source>
        <dbReference type="SAM" id="MobiDB-lite"/>
    </source>
</evidence>
<gene>
    <name evidence="2" type="ordered locus">PHZ_c1592</name>
</gene>
<feature type="region of interest" description="Disordered" evidence="1">
    <location>
        <begin position="426"/>
        <end position="445"/>
    </location>
</feature>
<dbReference type="EMBL" id="CP000747">
    <property type="protein sequence ID" value="ACG78003.1"/>
    <property type="molecule type" value="Genomic_DNA"/>
</dbReference>
<dbReference type="eggNOG" id="ENOG502ZHZ4">
    <property type="taxonomic scope" value="Bacteria"/>
</dbReference>
<proteinExistence type="predicted"/>
<dbReference type="KEGG" id="pzu:PHZ_c1592"/>
<feature type="region of interest" description="Disordered" evidence="1">
    <location>
        <begin position="350"/>
        <end position="374"/>
    </location>
</feature>
<dbReference type="HOGENOM" id="CLU_523584_0_0_5"/>
<protein>
    <submittedName>
        <fullName evidence="2">Uncharacterized protein</fullName>
    </submittedName>
</protein>
<evidence type="ECO:0000313" key="3">
    <source>
        <dbReference type="Proteomes" id="UP000001868"/>
    </source>
</evidence>
<dbReference type="Proteomes" id="UP000001868">
    <property type="component" value="Chromosome"/>
</dbReference>
<keyword evidence="3" id="KW-1185">Reference proteome</keyword>
<name>B4RAV2_PHEZH</name>
<evidence type="ECO:0000313" key="2">
    <source>
        <dbReference type="EMBL" id="ACG78003.1"/>
    </source>
</evidence>